<proteinExistence type="inferred from homology"/>
<sequence>MPQDLERYLAGRTLILLSNREPYEHVRSEDASAEDGIALRRPPGGLVSALDPTMQRTRGTWVAWGSGSADRETAGEDGRLMVPPECPSYTLRRVWLDDADVEGYYLGFANSALWPLCHLLLQHYETRAEHWARYHAVNARFADAVAEEVARAPGDAVVWIQDYHFAAAPAMVRERLAATGQKAFIHQFWHIPFPPPDILRLLPTEAQQGVLRGMLGNDLLEFHTERYAMNFMDCVAALVPDVQMRREHRRIHFEGREVHVGAFPISIDVARYEGLARRAEAARRAEQLRVRYGANGATLGVSVDRIDYTKGIPERLRALDQLFEEAPEMRECLTFLVVATPSRSELASYKALEDEVLASVAAINARWSTPEWTPIVLFHENIGAEELAAIYRAGDLCLVSSLQDGMNLVAKEFVACNVDEQGVLVLSRLTGAAEEIEGAVLINPFNVDGVVAGLREAIAMPQAQRRARMRAMRARLRRATIFDWLASILARVDELAPPAAEPLPRPRVRPRAQGAAPLADAPR</sequence>
<keyword evidence="4" id="KW-1185">Reference proteome</keyword>
<evidence type="ECO:0000313" key="4">
    <source>
        <dbReference type="Proteomes" id="UP001161325"/>
    </source>
</evidence>
<comment type="caution">
    <text evidence="3">The sequence shown here is derived from an EMBL/GenBank/DDBJ whole genome shotgun (WGS) entry which is preliminary data.</text>
</comment>
<comment type="similarity">
    <text evidence="1">Belongs to the glycosyltransferase 20 family.</text>
</comment>
<dbReference type="AlphaFoldDB" id="A0AA37Q5R6"/>
<evidence type="ECO:0000256" key="1">
    <source>
        <dbReference type="ARBA" id="ARBA00008799"/>
    </source>
</evidence>
<dbReference type="RefSeq" id="WP_284351526.1">
    <property type="nucleotide sequence ID" value="NZ_BRXS01000005.1"/>
</dbReference>
<accession>A0AA37Q5R6</accession>
<dbReference type="Gene3D" id="3.40.50.2000">
    <property type="entry name" value="Glycogen Phosphorylase B"/>
    <property type="match status" value="2"/>
</dbReference>
<dbReference type="GO" id="GO:0003825">
    <property type="term" value="F:alpha,alpha-trehalose-phosphate synthase (UDP-forming) activity"/>
    <property type="evidence" value="ECO:0007669"/>
    <property type="project" value="TreeGrafter"/>
</dbReference>
<evidence type="ECO:0008006" key="5">
    <source>
        <dbReference type="Google" id="ProtNLM"/>
    </source>
</evidence>
<dbReference type="InterPro" id="IPR001830">
    <property type="entry name" value="Glyco_trans_20"/>
</dbReference>
<dbReference type="GO" id="GO:0005992">
    <property type="term" value="P:trehalose biosynthetic process"/>
    <property type="evidence" value="ECO:0007669"/>
    <property type="project" value="InterPro"/>
</dbReference>
<name>A0AA37Q5R6_9BACT</name>
<dbReference type="EMBL" id="BRXS01000005">
    <property type="protein sequence ID" value="GLC27080.1"/>
    <property type="molecule type" value="Genomic_DNA"/>
</dbReference>
<dbReference type="Pfam" id="PF00982">
    <property type="entry name" value="Glyco_transf_20"/>
    <property type="match status" value="1"/>
</dbReference>
<protein>
    <recommendedName>
        <fullName evidence="5">Trehalose-phosphate synthase</fullName>
    </recommendedName>
</protein>
<dbReference type="SUPFAM" id="SSF53756">
    <property type="entry name" value="UDP-Glycosyltransferase/glycogen phosphorylase"/>
    <property type="match status" value="1"/>
</dbReference>
<dbReference type="PANTHER" id="PTHR10788:SF106">
    <property type="entry name" value="BCDNA.GH08860"/>
    <property type="match status" value="1"/>
</dbReference>
<dbReference type="CDD" id="cd03788">
    <property type="entry name" value="GT20_TPS"/>
    <property type="match status" value="1"/>
</dbReference>
<organism evidence="3 4">
    <name type="scientific">Roseisolibacter agri</name>
    <dbReference type="NCBI Taxonomy" id="2014610"/>
    <lineage>
        <taxon>Bacteria</taxon>
        <taxon>Pseudomonadati</taxon>
        <taxon>Gemmatimonadota</taxon>
        <taxon>Gemmatimonadia</taxon>
        <taxon>Gemmatimonadales</taxon>
        <taxon>Gemmatimonadaceae</taxon>
        <taxon>Roseisolibacter</taxon>
    </lineage>
</organism>
<evidence type="ECO:0000256" key="2">
    <source>
        <dbReference type="SAM" id="MobiDB-lite"/>
    </source>
</evidence>
<reference evidence="3" key="1">
    <citation type="submission" date="2022-08" db="EMBL/GenBank/DDBJ databases">
        <title>Draft genome sequencing of Roseisolibacter agri AW1220.</title>
        <authorList>
            <person name="Tobiishi Y."/>
            <person name="Tonouchi A."/>
        </authorList>
    </citation>
    <scope>NUCLEOTIDE SEQUENCE</scope>
    <source>
        <strain evidence="3">AW1220</strain>
    </source>
</reference>
<dbReference type="Proteomes" id="UP001161325">
    <property type="component" value="Unassembled WGS sequence"/>
</dbReference>
<evidence type="ECO:0000313" key="3">
    <source>
        <dbReference type="EMBL" id="GLC27080.1"/>
    </source>
</evidence>
<feature type="region of interest" description="Disordered" evidence="2">
    <location>
        <begin position="498"/>
        <end position="523"/>
    </location>
</feature>
<gene>
    <name evidence="3" type="ORF">rosag_35930</name>
</gene>
<dbReference type="PANTHER" id="PTHR10788">
    <property type="entry name" value="TREHALOSE-6-PHOSPHATE SYNTHASE"/>
    <property type="match status" value="1"/>
</dbReference>